<dbReference type="SUPFAM" id="SSF53098">
    <property type="entry name" value="Ribonuclease H-like"/>
    <property type="match status" value="1"/>
</dbReference>
<dbReference type="InterPro" id="IPR002156">
    <property type="entry name" value="RNaseH_domain"/>
</dbReference>
<accession>A0AAD9XSU0</accession>
<feature type="domain" description="Reverse transcriptase zinc-binding" evidence="3">
    <location>
        <begin position="209"/>
        <end position="269"/>
    </location>
</feature>
<dbReference type="InterPro" id="IPR052929">
    <property type="entry name" value="RNase_H-like_EbsB-rel"/>
</dbReference>
<keyword evidence="5" id="KW-1185">Reference proteome</keyword>
<dbReference type="InterPro" id="IPR036397">
    <property type="entry name" value="RNaseH_sf"/>
</dbReference>
<comment type="caution">
    <text evidence="4">The sequence shown here is derived from an EMBL/GenBank/DDBJ whole genome shotgun (WGS) entry which is preliminary data.</text>
</comment>
<evidence type="ECO:0000313" key="4">
    <source>
        <dbReference type="EMBL" id="KAK2664760.1"/>
    </source>
</evidence>
<dbReference type="GO" id="GO:0004523">
    <property type="term" value="F:RNA-DNA hybrid ribonuclease activity"/>
    <property type="evidence" value="ECO:0007669"/>
    <property type="project" value="InterPro"/>
</dbReference>
<evidence type="ECO:0000259" key="2">
    <source>
        <dbReference type="Pfam" id="PF13456"/>
    </source>
</evidence>
<dbReference type="InterPro" id="IPR044730">
    <property type="entry name" value="RNase_H-like_dom_plant"/>
</dbReference>
<evidence type="ECO:0008006" key="6">
    <source>
        <dbReference type="Google" id="ProtNLM"/>
    </source>
</evidence>
<evidence type="ECO:0000259" key="1">
    <source>
        <dbReference type="Pfam" id="PF00078"/>
    </source>
</evidence>
<evidence type="ECO:0000259" key="3">
    <source>
        <dbReference type="Pfam" id="PF13966"/>
    </source>
</evidence>
<dbReference type="InterPro" id="IPR000477">
    <property type="entry name" value="RT_dom"/>
</dbReference>
<dbReference type="EMBL" id="JANJYI010000001">
    <property type="protein sequence ID" value="KAK2664760.1"/>
    <property type="molecule type" value="Genomic_DNA"/>
</dbReference>
<dbReference type="PANTHER" id="PTHR47074:SF48">
    <property type="entry name" value="POLYNUCLEOTIDYL TRANSFERASE, RIBONUCLEASE H-LIKE SUPERFAMILY PROTEIN"/>
    <property type="match status" value="1"/>
</dbReference>
<proteinExistence type="predicted"/>
<gene>
    <name evidence="4" type="ORF">Ddye_003334</name>
</gene>
<dbReference type="Pfam" id="PF13966">
    <property type="entry name" value="zf-RVT"/>
    <property type="match status" value="1"/>
</dbReference>
<dbReference type="GO" id="GO:0003676">
    <property type="term" value="F:nucleic acid binding"/>
    <property type="evidence" value="ECO:0007669"/>
    <property type="project" value="InterPro"/>
</dbReference>
<sequence length="564" mass="63467">MNQVIDRVQPRLSPCKTTILDRPFSTEEVRIAAFSISPNKTLGQDGMSGTFYQKCWDIIEPKALISRLRVVLDDVISESQNAFIPVRLITDNALIGFECLHAIRNRKRKMGSFALKLDMMKAYDRVELAFMDKMMCKMGFSGQWVAKMMNCVSNVSFSFVIKREVRGLVKPSRGFRQGDHLSPFLFLLCAEGLSSLINSAVINNSLSGFYCIWHRNVPSKIKVFMWLACHQWLPTFHSLAKRGVPSNGIYPRCFHRPETVIHALLGCWIIAKAAHIIYRPKAKKGSTVTKWQPSDEGAWKINIDAATWYNKRIVGLGIMIRDKDGMDKVTASLKLQAMYDLLVAEALAIWKEMQLVVDSGLVPFLVESDSLQAIKLINSRTCSHADIGSIISMIITLLEKFPSCGVIHISRSGNSVAHKLAKLVVPNESNRYWMDSCPHCVERLVQWDRHISTSTISGDKQLLLGSIMRSLVLKACSEDTVDTIITSTSRAKCDRTGYLFTKNVFSLEPKSTIGVKFGLRDEWVQAGSRWCNEGWVSSVLVQQVSGEALPVVKWRGVWVQSLVR</sequence>
<dbReference type="Pfam" id="PF00078">
    <property type="entry name" value="RVT_1"/>
    <property type="match status" value="1"/>
</dbReference>
<feature type="domain" description="Reverse transcriptase" evidence="1">
    <location>
        <begin position="62"/>
        <end position="201"/>
    </location>
</feature>
<organism evidence="4 5">
    <name type="scientific">Dipteronia dyeriana</name>
    <dbReference type="NCBI Taxonomy" id="168575"/>
    <lineage>
        <taxon>Eukaryota</taxon>
        <taxon>Viridiplantae</taxon>
        <taxon>Streptophyta</taxon>
        <taxon>Embryophyta</taxon>
        <taxon>Tracheophyta</taxon>
        <taxon>Spermatophyta</taxon>
        <taxon>Magnoliopsida</taxon>
        <taxon>eudicotyledons</taxon>
        <taxon>Gunneridae</taxon>
        <taxon>Pentapetalae</taxon>
        <taxon>rosids</taxon>
        <taxon>malvids</taxon>
        <taxon>Sapindales</taxon>
        <taxon>Sapindaceae</taxon>
        <taxon>Hippocastanoideae</taxon>
        <taxon>Acereae</taxon>
        <taxon>Dipteronia</taxon>
    </lineage>
</organism>
<protein>
    <recommendedName>
        <fullName evidence="6">Reverse transcriptase</fullName>
    </recommendedName>
</protein>
<dbReference type="Proteomes" id="UP001280121">
    <property type="component" value="Unassembled WGS sequence"/>
</dbReference>
<dbReference type="InterPro" id="IPR012337">
    <property type="entry name" value="RNaseH-like_sf"/>
</dbReference>
<dbReference type="PANTHER" id="PTHR47074">
    <property type="entry name" value="BNAC02G40300D PROTEIN"/>
    <property type="match status" value="1"/>
</dbReference>
<dbReference type="InterPro" id="IPR026960">
    <property type="entry name" value="RVT-Znf"/>
</dbReference>
<feature type="domain" description="RNase H type-1" evidence="2">
    <location>
        <begin position="302"/>
        <end position="423"/>
    </location>
</feature>
<dbReference type="AlphaFoldDB" id="A0AAD9XSU0"/>
<dbReference type="Pfam" id="PF13456">
    <property type="entry name" value="RVT_3"/>
    <property type="match status" value="1"/>
</dbReference>
<dbReference type="Gene3D" id="3.30.420.10">
    <property type="entry name" value="Ribonuclease H-like superfamily/Ribonuclease H"/>
    <property type="match status" value="1"/>
</dbReference>
<reference evidence="4" key="1">
    <citation type="journal article" date="2023" name="Plant J.">
        <title>Genome sequences and population genomics provide insights into the demographic history, inbreeding, and mutation load of two 'living fossil' tree species of Dipteronia.</title>
        <authorList>
            <person name="Feng Y."/>
            <person name="Comes H.P."/>
            <person name="Chen J."/>
            <person name="Zhu S."/>
            <person name="Lu R."/>
            <person name="Zhang X."/>
            <person name="Li P."/>
            <person name="Qiu J."/>
            <person name="Olsen K.M."/>
            <person name="Qiu Y."/>
        </authorList>
    </citation>
    <scope>NUCLEOTIDE SEQUENCE</scope>
    <source>
        <strain evidence="4">KIB01</strain>
    </source>
</reference>
<evidence type="ECO:0000313" key="5">
    <source>
        <dbReference type="Proteomes" id="UP001280121"/>
    </source>
</evidence>
<name>A0AAD9XSU0_9ROSI</name>
<dbReference type="CDD" id="cd06222">
    <property type="entry name" value="RNase_H_like"/>
    <property type="match status" value="1"/>
</dbReference>